<evidence type="ECO:0000256" key="1">
    <source>
        <dbReference type="SAM" id="MobiDB-lite"/>
    </source>
</evidence>
<dbReference type="EMBL" id="PVWK01000158">
    <property type="protein sequence ID" value="PSB23844.1"/>
    <property type="molecule type" value="Genomic_DNA"/>
</dbReference>
<feature type="region of interest" description="Disordered" evidence="1">
    <location>
        <begin position="40"/>
        <end position="69"/>
    </location>
</feature>
<dbReference type="PANTHER" id="PTHR30383:SF5">
    <property type="entry name" value="SGNH HYDROLASE-TYPE ESTERASE DOMAIN-CONTAINING PROTEIN"/>
    <property type="match status" value="1"/>
</dbReference>
<dbReference type="InterPro" id="IPR036514">
    <property type="entry name" value="SGNH_hydro_sf"/>
</dbReference>
<dbReference type="Proteomes" id="UP000239576">
    <property type="component" value="Unassembled WGS sequence"/>
</dbReference>
<evidence type="ECO:0000259" key="2">
    <source>
        <dbReference type="Pfam" id="PF13472"/>
    </source>
</evidence>
<dbReference type="SUPFAM" id="SSF52266">
    <property type="entry name" value="SGNH hydrolase"/>
    <property type="match status" value="1"/>
</dbReference>
<dbReference type="GO" id="GO:0004622">
    <property type="term" value="F:phosphatidylcholine lysophospholipase activity"/>
    <property type="evidence" value="ECO:0007669"/>
    <property type="project" value="TreeGrafter"/>
</dbReference>
<proteinExistence type="predicted"/>
<evidence type="ECO:0000313" key="4">
    <source>
        <dbReference type="Proteomes" id="UP000239576"/>
    </source>
</evidence>
<dbReference type="Pfam" id="PF13472">
    <property type="entry name" value="Lipase_GDSL_2"/>
    <property type="match status" value="1"/>
</dbReference>
<accession>A0A2T1DTZ6</accession>
<dbReference type="PANTHER" id="PTHR30383">
    <property type="entry name" value="THIOESTERASE 1/PROTEASE 1/LYSOPHOSPHOLIPASE L1"/>
    <property type="match status" value="1"/>
</dbReference>
<protein>
    <recommendedName>
        <fullName evidence="2">SGNH hydrolase-type esterase domain-containing protein</fullName>
    </recommendedName>
</protein>
<keyword evidence="4" id="KW-1185">Reference proteome</keyword>
<feature type="domain" description="SGNH hydrolase-type esterase" evidence="2">
    <location>
        <begin position="164"/>
        <end position="299"/>
    </location>
</feature>
<dbReference type="AlphaFoldDB" id="A0A2T1DTZ6"/>
<reference evidence="4" key="1">
    <citation type="submission" date="2018-02" db="EMBL/GenBank/DDBJ databases">
        <authorList>
            <person name="Moore K."/>
            <person name="Momper L."/>
        </authorList>
    </citation>
    <scope>NUCLEOTIDE SEQUENCE [LARGE SCALE GENOMIC DNA]</scope>
    <source>
        <strain evidence="4">ULC18</strain>
    </source>
</reference>
<dbReference type="OrthoDB" id="2513075at2"/>
<name>A0A2T1DTZ6_9CYAN</name>
<gene>
    <name evidence="3" type="ORF">C7B82_29105</name>
</gene>
<sequence>MTDLSLLATVLAKGLSQQAAINAPPRNALIALDQKAKRSDRDQVLGDVSQPKRLLKPNVQPDSRQDATEFSQPMLAQPSSCSQLYWQRFAAIRSGRLYTRLPIDSFREIWVRATNEPSYKQWRTLLALEAKAATRGQGNRRLSIMVGDSLSLWFPSNRLPTGQLWLNQAISGENTSGILQRLPAFDAARPQAIYVMAGVNDLKQGATDNEILWNLRLIVRRLKQAHPKAQVIVQSILPTKTTMVPGNRIGWLNQRLAAIAKQDGAIFLDLYSQFTDADGNLRHELTTDGLHLNANGYAAWQAELAQADNWIAQGG</sequence>
<dbReference type="RefSeq" id="WP_106260640.1">
    <property type="nucleotide sequence ID" value="NZ_CAWNSW010000147.1"/>
</dbReference>
<dbReference type="Gene3D" id="3.40.50.1110">
    <property type="entry name" value="SGNH hydrolase"/>
    <property type="match status" value="1"/>
</dbReference>
<evidence type="ECO:0000313" key="3">
    <source>
        <dbReference type="EMBL" id="PSB23844.1"/>
    </source>
</evidence>
<organism evidence="3 4">
    <name type="scientific">Stenomitos frigidus ULC18</name>
    <dbReference type="NCBI Taxonomy" id="2107698"/>
    <lineage>
        <taxon>Bacteria</taxon>
        <taxon>Bacillati</taxon>
        <taxon>Cyanobacteriota</taxon>
        <taxon>Cyanophyceae</taxon>
        <taxon>Leptolyngbyales</taxon>
        <taxon>Leptolyngbyaceae</taxon>
        <taxon>Stenomitos</taxon>
    </lineage>
</organism>
<comment type="caution">
    <text evidence="3">The sequence shown here is derived from an EMBL/GenBank/DDBJ whole genome shotgun (WGS) entry which is preliminary data.</text>
</comment>
<reference evidence="3 4" key="2">
    <citation type="submission" date="2018-03" db="EMBL/GenBank/DDBJ databases">
        <title>The ancient ancestry and fast evolution of plastids.</title>
        <authorList>
            <person name="Moore K.R."/>
            <person name="Magnabosco C."/>
            <person name="Momper L."/>
            <person name="Gold D.A."/>
            <person name="Bosak T."/>
            <person name="Fournier G.P."/>
        </authorList>
    </citation>
    <scope>NUCLEOTIDE SEQUENCE [LARGE SCALE GENOMIC DNA]</scope>
    <source>
        <strain evidence="3 4">ULC18</strain>
    </source>
</reference>
<dbReference type="InterPro" id="IPR013830">
    <property type="entry name" value="SGNH_hydro"/>
</dbReference>
<dbReference type="InterPro" id="IPR051532">
    <property type="entry name" value="Ester_Hydrolysis_Enzymes"/>
</dbReference>